<dbReference type="InParanoid" id="A0A2P6N8R5"/>
<proteinExistence type="predicted"/>
<evidence type="ECO:0000313" key="2">
    <source>
        <dbReference type="Proteomes" id="UP000241769"/>
    </source>
</evidence>
<dbReference type="EMBL" id="MDYQ01000153">
    <property type="protein sequence ID" value="PRP80330.1"/>
    <property type="molecule type" value="Genomic_DNA"/>
</dbReference>
<reference evidence="1 2" key="1">
    <citation type="journal article" date="2018" name="Genome Biol. Evol.">
        <title>Multiple Roots of Fruiting Body Formation in Amoebozoa.</title>
        <authorList>
            <person name="Hillmann F."/>
            <person name="Forbes G."/>
            <person name="Novohradska S."/>
            <person name="Ferling I."/>
            <person name="Riege K."/>
            <person name="Groth M."/>
            <person name="Westermann M."/>
            <person name="Marz M."/>
            <person name="Spaller T."/>
            <person name="Winckler T."/>
            <person name="Schaap P."/>
            <person name="Glockner G."/>
        </authorList>
    </citation>
    <scope>NUCLEOTIDE SEQUENCE [LARGE SCALE GENOMIC DNA]</scope>
    <source>
        <strain evidence="1 2">Jena</strain>
    </source>
</reference>
<gene>
    <name evidence="1" type="ORF">PROFUN_12082</name>
</gene>
<name>A0A2P6N8R5_9EUKA</name>
<dbReference type="AlphaFoldDB" id="A0A2P6N8R5"/>
<sequence>MGSCVVAHRGTGIAHVCLPYEFGMGSWVFKQQDTFCICWLIQFVYGSSSMKNGRRLTTCDCKRSASAGNRTRFAC</sequence>
<accession>A0A2P6N8R5</accession>
<protein>
    <submittedName>
        <fullName evidence="1">Uncharacterized protein</fullName>
    </submittedName>
</protein>
<comment type="caution">
    <text evidence="1">The sequence shown here is derived from an EMBL/GenBank/DDBJ whole genome shotgun (WGS) entry which is preliminary data.</text>
</comment>
<keyword evidence="2" id="KW-1185">Reference proteome</keyword>
<dbReference type="Proteomes" id="UP000241769">
    <property type="component" value="Unassembled WGS sequence"/>
</dbReference>
<evidence type="ECO:0000313" key="1">
    <source>
        <dbReference type="EMBL" id="PRP80330.1"/>
    </source>
</evidence>
<organism evidence="1 2">
    <name type="scientific">Planoprotostelium fungivorum</name>
    <dbReference type="NCBI Taxonomy" id="1890364"/>
    <lineage>
        <taxon>Eukaryota</taxon>
        <taxon>Amoebozoa</taxon>
        <taxon>Evosea</taxon>
        <taxon>Variosea</taxon>
        <taxon>Cavosteliida</taxon>
        <taxon>Cavosteliaceae</taxon>
        <taxon>Planoprotostelium</taxon>
    </lineage>
</organism>